<accession>A0A4Y2EDU6</accession>
<evidence type="ECO:0000313" key="2">
    <source>
        <dbReference type="Proteomes" id="UP000499080"/>
    </source>
</evidence>
<keyword evidence="2" id="KW-1185">Reference proteome</keyword>
<evidence type="ECO:0000313" key="1">
    <source>
        <dbReference type="EMBL" id="GBM27302.1"/>
    </source>
</evidence>
<name>A0A4Y2EDU6_ARAVE</name>
<proteinExistence type="predicted"/>
<gene>
    <name evidence="1" type="ORF">AVEN_222378_1</name>
</gene>
<reference evidence="1 2" key="1">
    <citation type="journal article" date="2019" name="Sci. Rep.">
        <title>Orb-weaving spider Araneus ventricosus genome elucidates the spidroin gene catalogue.</title>
        <authorList>
            <person name="Kono N."/>
            <person name="Nakamura H."/>
            <person name="Ohtoshi R."/>
            <person name="Moran D.A.P."/>
            <person name="Shinohara A."/>
            <person name="Yoshida Y."/>
            <person name="Fujiwara M."/>
            <person name="Mori M."/>
            <person name="Tomita M."/>
            <person name="Arakawa K."/>
        </authorList>
    </citation>
    <scope>NUCLEOTIDE SEQUENCE [LARGE SCALE GENOMIC DNA]</scope>
</reference>
<protein>
    <submittedName>
        <fullName evidence="1">Uncharacterized protein</fullName>
    </submittedName>
</protein>
<dbReference type="AlphaFoldDB" id="A0A4Y2EDU6"/>
<comment type="caution">
    <text evidence="1">The sequence shown here is derived from an EMBL/GenBank/DDBJ whole genome shotgun (WGS) entry which is preliminary data.</text>
</comment>
<dbReference type="EMBL" id="BGPR01000581">
    <property type="protein sequence ID" value="GBM27302.1"/>
    <property type="molecule type" value="Genomic_DNA"/>
</dbReference>
<organism evidence="1 2">
    <name type="scientific">Araneus ventricosus</name>
    <name type="common">Orbweaver spider</name>
    <name type="synonym">Epeira ventricosa</name>
    <dbReference type="NCBI Taxonomy" id="182803"/>
    <lineage>
        <taxon>Eukaryota</taxon>
        <taxon>Metazoa</taxon>
        <taxon>Ecdysozoa</taxon>
        <taxon>Arthropoda</taxon>
        <taxon>Chelicerata</taxon>
        <taxon>Arachnida</taxon>
        <taxon>Araneae</taxon>
        <taxon>Araneomorphae</taxon>
        <taxon>Entelegynae</taxon>
        <taxon>Araneoidea</taxon>
        <taxon>Araneidae</taxon>
        <taxon>Araneus</taxon>
    </lineage>
</organism>
<dbReference type="Proteomes" id="UP000499080">
    <property type="component" value="Unassembled WGS sequence"/>
</dbReference>
<sequence>MIKRSFTVQGSLYDPERTAVDWWQGLDLLGRRVPGSKPDSTEEPPCNWVHVKNPSGPNVPRWCGVEVWRWGATSGVVHVNFKAGHSRIIQTGIFGTREGKSNLQGRKPMKFKTNYSNRWNSNELKIQHFMRRFQVETPMRGCCKYQETTGVHWPRGKALDLRAEDPKLEPSPQKIPHNIWAWCTPIPTSMVKPNFTDVVQKFGEFASDHCSN</sequence>